<dbReference type="SUPFAM" id="SSF54427">
    <property type="entry name" value="NTF2-like"/>
    <property type="match status" value="1"/>
</dbReference>
<protein>
    <submittedName>
        <fullName evidence="6">3-phenylpropionate/cinnamic acid dioxygenase, small subunit</fullName>
    </submittedName>
</protein>
<dbReference type="InterPro" id="IPR000391">
    <property type="entry name" value="Rng_hydr_dOase-bsu"/>
</dbReference>
<evidence type="ECO:0000256" key="4">
    <source>
        <dbReference type="ARBA" id="ARBA00022964"/>
    </source>
</evidence>
<sequence length="166" mass="18427">MTEHNTLAALNAPLAKAIEFIWHEAALLDNKDYAAWAQLWSEDGVYVIPIDPDTRDFASSLNYVYDDARMRALRIERLSAGHSPSAVDAARTLRTVSRFNLLESSGDVVEVTSAQLLFAYKRGVHTPMAAELTHRIRFGQGGPRLEQKVVRLINSTDSLSALGFLL</sequence>
<dbReference type="GO" id="GO:0019380">
    <property type="term" value="P:3-phenylpropionate catabolic process"/>
    <property type="evidence" value="ECO:0007669"/>
    <property type="project" value="TreeGrafter"/>
</dbReference>
<evidence type="ECO:0000256" key="5">
    <source>
        <dbReference type="ARBA" id="ARBA00023002"/>
    </source>
</evidence>
<dbReference type="AlphaFoldDB" id="A0A239HS50"/>
<dbReference type="PANTHER" id="PTHR41534:SF2">
    <property type="entry name" value="3-PHENYLPROPIONATE_CINNAMIC ACID DIOXYGENASE SUBUNIT BETA"/>
    <property type="match status" value="1"/>
</dbReference>
<dbReference type="PANTHER" id="PTHR41534">
    <property type="entry name" value="BLR3401 PROTEIN"/>
    <property type="match status" value="1"/>
</dbReference>
<proteinExistence type="inferred from homology"/>
<keyword evidence="4 6" id="KW-0223">Dioxygenase</keyword>
<name>A0A239HS50_9PSED</name>
<dbReference type="GO" id="GO:0051213">
    <property type="term" value="F:dioxygenase activity"/>
    <property type="evidence" value="ECO:0007669"/>
    <property type="project" value="UniProtKB-KW"/>
</dbReference>
<evidence type="ECO:0000313" key="7">
    <source>
        <dbReference type="Proteomes" id="UP000242915"/>
    </source>
</evidence>
<reference evidence="7" key="1">
    <citation type="submission" date="2017-06" db="EMBL/GenBank/DDBJ databases">
        <authorList>
            <person name="Varghese N."/>
            <person name="Submissions S."/>
        </authorList>
    </citation>
    <scope>NUCLEOTIDE SEQUENCE [LARGE SCALE GENOMIC DNA]</scope>
    <source>
        <strain evidence="7">CIP 108523</strain>
    </source>
</reference>
<keyword evidence="7" id="KW-1185">Reference proteome</keyword>
<dbReference type="EMBL" id="FZOG01000005">
    <property type="protein sequence ID" value="SNS83703.1"/>
    <property type="molecule type" value="Genomic_DNA"/>
</dbReference>
<dbReference type="Pfam" id="PF00866">
    <property type="entry name" value="Ring_hydroxyl_B"/>
    <property type="match status" value="1"/>
</dbReference>
<keyword evidence="5" id="KW-0560">Oxidoreductase</keyword>
<dbReference type="RefSeq" id="WP_010488999.1">
    <property type="nucleotide sequence ID" value="NZ_FZOG01000005.1"/>
</dbReference>
<accession>A0A239HS50</accession>
<evidence type="ECO:0000256" key="1">
    <source>
        <dbReference type="ARBA" id="ARBA00005211"/>
    </source>
</evidence>
<evidence type="ECO:0000256" key="3">
    <source>
        <dbReference type="ARBA" id="ARBA00022797"/>
    </source>
</evidence>
<dbReference type="InterPro" id="IPR032710">
    <property type="entry name" value="NTF2-like_dom_sf"/>
</dbReference>
<dbReference type="Gene3D" id="3.10.450.50">
    <property type="match status" value="1"/>
</dbReference>
<organism evidence="6 7">
    <name type="scientific">Pseudomonas segetis</name>
    <dbReference type="NCBI Taxonomy" id="298908"/>
    <lineage>
        <taxon>Bacteria</taxon>
        <taxon>Pseudomonadati</taxon>
        <taxon>Pseudomonadota</taxon>
        <taxon>Gammaproteobacteria</taxon>
        <taxon>Pseudomonadales</taxon>
        <taxon>Pseudomonadaceae</taxon>
        <taxon>Pseudomonas</taxon>
    </lineage>
</organism>
<dbReference type="Proteomes" id="UP000242915">
    <property type="component" value="Unassembled WGS sequence"/>
</dbReference>
<evidence type="ECO:0000313" key="6">
    <source>
        <dbReference type="EMBL" id="SNS83703.1"/>
    </source>
</evidence>
<keyword evidence="3" id="KW-0058">Aromatic hydrocarbons catabolism</keyword>
<evidence type="ECO:0000256" key="2">
    <source>
        <dbReference type="ARBA" id="ARBA00009570"/>
    </source>
</evidence>
<comment type="similarity">
    <text evidence="2">Belongs to the bacterial ring-hydroxylating dioxygenase beta subunit family.</text>
</comment>
<gene>
    <name evidence="6" type="ORF">SAMN05216255_3535</name>
</gene>
<comment type="pathway">
    <text evidence="1">Aromatic compound metabolism.</text>
</comment>